<dbReference type="Gene3D" id="1.20.190.10">
    <property type="entry name" value="Pesticidal crystal protein, N-terminal domain"/>
    <property type="match status" value="1"/>
</dbReference>
<dbReference type="GO" id="GO:0001907">
    <property type="term" value="P:symbiont-mediated killing of host cell"/>
    <property type="evidence" value="ECO:0007669"/>
    <property type="project" value="InterPro"/>
</dbReference>
<protein>
    <recommendedName>
        <fullName evidence="5">Pesticidal crystal protein domain-containing protein</fullName>
    </recommendedName>
</protein>
<evidence type="ECO:0000313" key="7">
    <source>
        <dbReference type="Proteomes" id="UP000515240"/>
    </source>
</evidence>
<proteinExistence type="inferred from homology"/>
<evidence type="ECO:0000256" key="1">
    <source>
        <dbReference type="ARBA" id="ARBA00007819"/>
    </source>
</evidence>
<evidence type="ECO:0000256" key="3">
    <source>
        <dbReference type="ARBA" id="ARBA00022969"/>
    </source>
</evidence>
<dbReference type="GO" id="GO:0090729">
    <property type="term" value="F:toxin activity"/>
    <property type="evidence" value="ECO:0007669"/>
    <property type="project" value="UniProtKB-KW"/>
</dbReference>
<evidence type="ECO:0000313" key="6">
    <source>
        <dbReference type="EMBL" id="QMV74376.1"/>
    </source>
</evidence>
<dbReference type="KEGG" id="cpis:HS961_16895"/>
<sequence>MIKLQKLWNIHMIDKTNTRTPLNRRTVLQGAVAGSAVLATTGLVHANGQPLIGDEPASGDLAKTLYDALRESIIGGIRQVPAIGGLLSFLGSRIIPDSNETPEQMWRRLISASISDALTRLVQRDLIGLSNVVNLYKTAIETGNKSTILAQSIAANTQFNSTVPGFQIKGEETGLLPLFAVAASLHLALMRDMVLKGSEIGLSEAHVARYAKETTELIKQYSAHVDTFAPLAIENARRNNPNGQNGAPRNMPLTAMLNAKTDYQLRVLDLRDTWNNLDPTLFPGPSTIMLNREIFTSIIGWWGRGHGYPGTIPAWKPPSSPLTNLEVWDKSQWRTRFIFGFEMTYLDGTTISAGARNSTPHEVLVGSYIDRVTAESSAGIYQMRFHNSNGHWTKVGIDRDGVTHIREFDTSFAGHRLSSIHPVGGGVGAANGAVSGCVLGFQLIHPGAYVLPEIELRSIAAKMAPQLRDWIAK</sequence>
<name>A0A7G5EK51_9BURK</name>
<dbReference type="PANTHER" id="PTHR37003:SF2">
    <property type="entry name" value="PESTICIDAL CRYSTAL PROTEIN N-TERMINAL DOMAIN-CONTAINING PROTEIN"/>
    <property type="match status" value="1"/>
</dbReference>
<comment type="similarity">
    <text evidence="1">Belongs to the delta endotoxin family.</text>
</comment>
<accession>A0A7G5EK51</accession>
<keyword evidence="7" id="KW-1185">Reference proteome</keyword>
<evidence type="ECO:0000256" key="4">
    <source>
        <dbReference type="ARBA" id="ARBA00023026"/>
    </source>
</evidence>
<keyword evidence="4" id="KW-0843">Virulence</keyword>
<dbReference type="InterPro" id="IPR036716">
    <property type="entry name" value="Pest_crys_N_sf"/>
</dbReference>
<dbReference type="AlphaFoldDB" id="A0A7G5EK51"/>
<dbReference type="RefSeq" id="WP_182323978.1">
    <property type="nucleotide sequence ID" value="NZ_CP058554.1"/>
</dbReference>
<dbReference type="PANTHER" id="PTHR37003">
    <property type="entry name" value="ENDOTOXIN_N DOMAIN-CONTAINING PROTEIN-RELATED"/>
    <property type="match status" value="1"/>
</dbReference>
<feature type="domain" description="Pesticidal crystal protein" evidence="5">
    <location>
        <begin position="76"/>
        <end position="227"/>
    </location>
</feature>
<gene>
    <name evidence="6" type="ORF">HS961_16895</name>
</gene>
<dbReference type="Proteomes" id="UP000515240">
    <property type="component" value="Chromosome"/>
</dbReference>
<reference evidence="6 7" key="1">
    <citation type="journal article" date="2020" name="G3 (Bethesda)">
        <title>CeMbio - The Caenorhabditis elegans Microbiome Resource.</title>
        <authorList>
            <person name="Dirksen P."/>
            <person name="Assie A."/>
            <person name="Zimmermann J."/>
            <person name="Zhang F."/>
            <person name="Tietje A.M."/>
            <person name="Marsh S.A."/>
            <person name="Felix M.A."/>
            <person name="Shapira M."/>
            <person name="Kaleta C."/>
            <person name="Schulenburg H."/>
            <person name="Samuel B."/>
        </authorList>
    </citation>
    <scope>NUCLEOTIDE SEQUENCE [LARGE SCALE GENOMIC DNA]</scope>
    <source>
        <strain evidence="6 7">BIGb0172</strain>
    </source>
</reference>
<dbReference type="GO" id="GO:0030435">
    <property type="term" value="P:sporulation resulting in formation of a cellular spore"/>
    <property type="evidence" value="ECO:0007669"/>
    <property type="project" value="UniProtKB-KW"/>
</dbReference>
<keyword evidence="2" id="KW-0800">Toxin</keyword>
<dbReference type="InterPro" id="IPR038979">
    <property type="entry name" value="Pest_crys"/>
</dbReference>
<dbReference type="SUPFAM" id="SSF56849">
    <property type="entry name" value="delta-Endotoxin (insectocide), N-terminal domain"/>
    <property type="match status" value="1"/>
</dbReference>
<keyword evidence="3" id="KW-0749">Sporulation</keyword>
<dbReference type="EMBL" id="CP058554">
    <property type="protein sequence ID" value="QMV74376.1"/>
    <property type="molecule type" value="Genomic_DNA"/>
</dbReference>
<evidence type="ECO:0000256" key="2">
    <source>
        <dbReference type="ARBA" id="ARBA00022656"/>
    </source>
</evidence>
<dbReference type="InterPro" id="IPR005639">
    <property type="entry name" value="Pest_crys_dom_I"/>
</dbReference>
<dbReference type="Pfam" id="PF03945">
    <property type="entry name" value="Endotoxin_N"/>
    <property type="match status" value="1"/>
</dbReference>
<organism evidence="6 7">
    <name type="scientific">Comamonas piscis</name>
    <dbReference type="NCBI Taxonomy" id="1562974"/>
    <lineage>
        <taxon>Bacteria</taxon>
        <taxon>Pseudomonadati</taxon>
        <taxon>Pseudomonadota</taxon>
        <taxon>Betaproteobacteria</taxon>
        <taxon>Burkholderiales</taxon>
        <taxon>Comamonadaceae</taxon>
        <taxon>Comamonas</taxon>
    </lineage>
</organism>
<evidence type="ECO:0000259" key="5">
    <source>
        <dbReference type="Pfam" id="PF03945"/>
    </source>
</evidence>